<dbReference type="Proteomes" id="UP001174909">
    <property type="component" value="Unassembled WGS sequence"/>
</dbReference>
<gene>
    <name evidence="1" type="ORF">GBAR_LOCUS23775</name>
</gene>
<organism evidence="1 2">
    <name type="scientific">Geodia barretti</name>
    <name type="common">Barrett's horny sponge</name>
    <dbReference type="NCBI Taxonomy" id="519541"/>
    <lineage>
        <taxon>Eukaryota</taxon>
        <taxon>Metazoa</taxon>
        <taxon>Porifera</taxon>
        <taxon>Demospongiae</taxon>
        <taxon>Heteroscleromorpha</taxon>
        <taxon>Tetractinellida</taxon>
        <taxon>Astrophorina</taxon>
        <taxon>Geodiidae</taxon>
        <taxon>Geodia</taxon>
    </lineage>
</organism>
<evidence type="ECO:0000313" key="2">
    <source>
        <dbReference type="Proteomes" id="UP001174909"/>
    </source>
</evidence>
<reference evidence="1" key="1">
    <citation type="submission" date="2023-03" db="EMBL/GenBank/DDBJ databases">
        <authorList>
            <person name="Steffen K."/>
            <person name="Cardenas P."/>
        </authorList>
    </citation>
    <scope>NUCLEOTIDE SEQUENCE</scope>
</reference>
<dbReference type="EMBL" id="CASHTH010003288">
    <property type="protein sequence ID" value="CAI8042872.1"/>
    <property type="molecule type" value="Genomic_DNA"/>
</dbReference>
<proteinExistence type="predicted"/>
<feature type="non-terminal residue" evidence="1">
    <location>
        <position position="1"/>
    </location>
</feature>
<accession>A0AA35T7X8</accession>
<name>A0AA35T7X8_GEOBA</name>
<protein>
    <submittedName>
        <fullName evidence="1">Uncharacterized protein</fullName>
    </submittedName>
</protein>
<feature type="non-terminal residue" evidence="1">
    <location>
        <position position="68"/>
    </location>
</feature>
<sequence length="68" mass="8015">INKFGNKPANEVNTFAPRTLNPDHRIIKYSLDCQRRYFVKKGDPSLTRNSRHLAYMFKVDLFRSEDIA</sequence>
<evidence type="ECO:0000313" key="1">
    <source>
        <dbReference type="EMBL" id="CAI8042872.1"/>
    </source>
</evidence>
<dbReference type="AlphaFoldDB" id="A0AA35T7X8"/>
<comment type="caution">
    <text evidence="1">The sequence shown here is derived from an EMBL/GenBank/DDBJ whole genome shotgun (WGS) entry which is preliminary data.</text>
</comment>
<keyword evidence="2" id="KW-1185">Reference proteome</keyword>